<dbReference type="SUPFAM" id="SSF54695">
    <property type="entry name" value="POZ domain"/>
    <property type="match status" value="1"/>
</dbReference>
<dbReference type="AlphaFoldDB" id="A0AAI8VY97"/>
<gene>
    <name evidence="2" type="ORF">KHLLAP_LOCUS13111</name>
</gene>
<dbReference type="InterPro" id="IPR003131">
    <property type="entry name" value="T1-type_BTB"/>
</dbReference>
<dbReference type="PANTHER" id="PTHR11145:SF8">
    <property type="entry name" value="RE57120P"/>
    <property type="match status" value="1"/>
</dbReference>
<dbReference type="PROSITE" id="PS50097">
    <property type="entry name" value="BTB"/>
    <property type="match status" value="1"/>
</dbReference>
<dbReference type="GO" id="GO:0051260">
    <property type="term" value="P:protein homooligomerization"/>
    <property type="evidence" value="ECO:0007669"/>
    <property type="project" value="InterPro"/>
</dbReference>
<evidence type="ECO:0000259" key="1">
    <source>
        <dbReference type="PROSITE" id="PS50097"/>
    </source>
</evidence>
<dbReference type="InterPro" id="IPR000210">
    <property type="entry name" value="BTB/POZ_dom"/>
</dbReference>
<protein>
    <submittedName>
        <fullName evidence="2">Uu.00g007620.m01.CDS01</fullName>
    </submittedName>
</protein>
<comment type="caution">
    <text evidence="2">The sequence shown here is derived from an EMBL/GenBank/DDBJ whole genome shotgun (WGS) entry which is preliminary data.</text>
</comment>
<dbReference type="Gene3D" id="3.30.710.10">
    <property type="entry name" value="Potassium Channel Kv1.1, Chain A"/>
    <property type="match status" value="1"/>
</dbReference>
<dbReference type="EMBL" id="CAUWAG010000020">
    <property type="protein sequence ID" value="CAJ2512643.1"/>
    <property type="molecule type" value="Genomic_DNA"/>
</dbReference>
<name>A0AAI8VY97_9PEZI</name>
<dbReference type="InterPro" id="IPR045068">
    <property type="entry name" value="BACURD1-3"/>
</dbReference>
<dbReference type="SMART" id="SM00225">
    <property type="entry name" value="BTB"/>
    <property type="match status" value="1"/>
</dbReference>
<keyword evidence="3" id="KW-1185">Reference proteome</keyword>
<accession>A0AAI8VY97</accession>
<dbReference type="Proteomes" id="UP001295740">
    <property type="component" value="Unassembled WGS sequence"/>
</dbReference>
<dbReference type="Pfam" id="PF02214">
    <property type="entry name" value="BTB_2"/>
    <property type="match status" value="1"/>
</dbReference>
<sequence>MGDQERDPEDLLSFSTTENTANSRFELQSRIKLQVGERQFITSRDTLKGESTYFAALLSGRWPATDADGSYFIDSDPALFEHVLRYLRTGNFPLFFDSATHTFDYGKYVALLGEAKYFGIAQLEKWIENKRYLDAVEIEYTTHQAESTDLFQQPYSGRRTVKADEKLEFTYGWGTKKVFICPRAIGAHRGNPDACGAKCHKAQAGSMGMFEDEPVMTGRVIKTKLVFKPESCLGLQQG</sequence>
<evidence type="ECO:0000313" key="3">
    <source>
        <dbReference type="Proteomes" id="UP001295740"/>
    </source>
</evidence>
<organism evidence="2 3">
    <name type="scientific">Anthostomella pinea</name>
    <dbReference type="NCBI Taxonomy" id="933095"/>
    <lineage>
        <taxon>Eukaryota</taxon>
        <taxon>Fungi</taxon>
        <taxon>Dikarya</taxon>
        <taxon>Ascomycota</taxon>
        <taxon>Pezizomycotina</taxon>
        <taxon>Sordariomycetes</taxon>
        <taxon>Xylariomycetidae</taxon>
        <taxon>Xylariales</taxon>
        <taxon>Xylariaceae</taxon>
        <taxon>Anthostomella</taxon>
    </lineage>
</organism>
<evidence type="ECO:0000313" key="2">
    <source>
        <dbReference type="EMBL" id="CAJ2512643.1"/>
    </source>
</evidence>
<dbReference type="PANTHER" id="PTHR11145">
    <property type="entry name" value="BTB/POZ DOMAIN-CONTAINING ADAPTER FOR CUL3-MEDIATED RHOA DEGRADATION PROTEIN FAMILY MEMBER"/>
    <property type="match status" value="1"/>
</dbReference>
<reference evidence="2" key="1">
    <citation type="submission" date="2023-10" db="EMBL/GenBank/DDBJ databases">
        <authorList>
            <person name="Hackl T."/>
        </authorList>
    </citation>
    <scope>NUCLEOTIDE SEQUENCE</scope>
</reference>
<proteinExistence type="predicted"/>
<feature type="domain" description="BTB" evidence="1">
    <location>
        <begin position="29"/>
        <end position="96"/>
    </location>
</feature>
<dbReference type="InterPro" id="IPR011333">
    <property type="entry name" value="SKP1/BTB/POZ_sf"/>
</dbReference>
<dbReference type="CDD" id="cd18316">
    <property type="entry name" value="BTB_POZ_KCTD-like"/>
    <property type="match status" value="1"/>
</dbReference>